<dbReference type="OrthoDB" id="2018467at2759"/>
<proteinExistence type="predicted"/>
<dbReference type="EMBL" id="CM017324">
    <property type="protein sequence ID" value="KAE8037626.1"/>
    <property type="molecule type" value="Genomic_DNA"/>
</dbReference>
<accession>A0A660KUI2</accession>
<evidence type="ECO:0000313" key="1">
    <source>
        <dbReference type="EMBL" id="KAE8037626.1"/>
    </source>
</evidence>
<reference evidence="1 2" key="1">
    <citation type="submission" date="2019-06" db="EMBL/GenBank/DDBJ databases">
        <title>A chromosomal-level reference genome of Carpinus fangiana (Coryloideae, Betulaceae).</title>
        <authorList>
            <person name="Yang X."/>
            <person name="Wang Z."/>
            <person name="Zhang L."/>
            <person name="Hao G."/>
            <person name="Liu J."/>
            <person name="Yang Y."/>
        </authorList>
    </citation>
    <scope>NUCLEOTIDE SEQUENCE [LARGE SCALE GENOMIC DNA]</scope>
    <source>
        <strain evidence="1">Cfa_2016G</strain>
        <tissue evidence="1">Leaf</tissue>
    </source>
</reference>
<dbReference type="Proteomes" id="UP000327013">
    <property type="component" value="Chromosome 4"/>
</dbReference>
<dbReference type="SUPFAM" id="SSF52058">
    <property type="entry name" value="L domain-like"/>
    <property type="match status" value="1"/>
</dbReference>
<dbReference type="InterPro" id="IPR032675">
    <property type="entry name" value="LRR_dom_sf"/>
</dbReference>
<name>A0A660KUI2_9ROSI</name>
<dbReference type="Gene3D" id="3.80.10.10">
    <property type="entry name" value="Ribonuclease Inhibitor"/>
    <property type="match status" value="1"/>
</dbReference>
<keyword evidence="2" id="KW-1185">Reference proteome</keyword>
<protein>
    <submittedName>
        <fullName evidence="1">Uncharacterized protein</fullName>
    </submittedName>
</protein>
<evidence type="ECO:0000313" key="2">
    <source>
        <dbReference type="Proteomes" id="UP000327013"/>
    </source>
</evidence>
<gene>
    <name evidence="1" type="ORF">FH972_010200</name>
</gene>
<sequence length="165" mass="18101">MPMFPHLESELVLANTSSKLLQQTMMMNMAAPQSPTPTTIGSSSSTPLSKLKSIELNSIADLETLPEEWLKNLTSLESLRISHCHKLNSISQDAEAEETEDLEHIQNSRPLNSVVIVVVNNGVVLSSSGLSQMKEAYESYLKISICLIFTGTGNWHSLGLSIFLL</sequence>
<organism evidence="1 2">
    <name type="scientific">Carpinus fangiana</name>
    <dbReference type="NCBI Taxonomy" id="176857"/>
    <lineage>
        <taxon>Eukaryota</taxon>
        <taxon>Viridiplantae</taxon>
        <taxon>Streptophyta</taxon>
        <taxon>Embryophyta</taxon>
        <taxon>Tracheophyta</taxon>
        <taxon>Spermatophyta</taxon>
        <taxon>Magnoliopsida</taxon>
        <taxon>eudicotyledons</taxon>
        <taxon>Gunneridae</taxon>
        <taxon>Pentapetalae</taxon>
        <taxon>rosids</taxon>
        <taxon>fabids</taxon>
        <taxon>Fagales</taxon>
        <taxon>Betulaceae</taxon>
        <taxon>Carpinus</taxon>
    </lineage>
</organism>
<dbReference type="AlphaFoldDB" id="A0A660KUI2"/>